<dbReference type="InterPro" id="IPR029063">
    <property type="entry name" value="SAM-dependent_MTases_sf"/>
</dbReference>
<dbReference type="PROSITE" id="PS00092">
    <property type="entry name" value="N6_MTASE"/>
    <property type="match status" value="1"/>
</dbReference>
<feature type="domain" description="Methyltransferase small" evidence="5">
    <location>
        <begin position="87"/>
        <end position="213"/>
    </location>
</feature>
<keyword evidence="7" id="KW-1185">Reference proteome</keyword>
<dbReference type="InterPro" id="IPR052190">
    <property type="entry name" value="Euk-Arch_PrmC-MTase"/>
</dbReference>
<dbReference type="PANTHER" id="PTHR45875">
    <property type="entry name" value="METHYLTRANSFERASE N6AMT1"/>
    <property type="match status" value="1"/>
</dbReference>
<dbReference type="InterPro" id="IPR002052">
    <property type="entry name" value="DNA_methylase_N6_adenine_CS"/>
</dbReference>
<dbReference type="CDD" id="cd02440">
    <property type="entry name" value="AdoMet_MTases"/>
    <property type="match status" value="1"/>
</dbReference>
<reference evidence="6 7" key="1">
    <citation type="journal article" date="2014" name="Nature">
        <title>An environmental bacterial taxon with a large and distinct metabolic repertoire.</title>
        <authorList>
            <person name="Wilson M.C."/>
            <person name="Mori T."/>
            <person name="Ruckert C."/>
            <person name="Uria A.R."/>
            <person name="Helf M.J."/>
            <person name="Takada K."/>
            <person name="Gernert C."/>
            <person name="Steffens U.A."/>
            <person name="Heycke N."/>
            <person name="Schmitt S."/>
            <person name="Rinke C."/>
            <person name="Helfrich E.J."/>
            <person name="Brachmann A.O."/>
            <person name="Gurgui C."/>
            <person name="Wakimoto T."/>
            <person name="Kracht M."/>
            <person name="Crusemann M."/>
            <person name="Hentschel U."/>
            <person name="Abe I."/>
            <person name="Matsunaga S."/>
            <person name="Kalinowski J."/>
            <person name="Takeyama H."/>
            <person name="Piel J."/>
        </authorList>
    </citation>
    <scope>NUCLEOTIDE SEQUENCE [LARGE SCALE GENOMIC DNA]</scope>
    <source>
        <strain evidence="7">TSY1</strain>
    </source>
</reference>
<dbReference type="GO" id="GO:0008170">
    <property type="term" value="F:N-methyltransferase activity"/>
    <property type="evidence" value="ECO:0007669"/>
    <property type="project" value="UniProtKB-ARBA"/>
</dbReference>
<dbReference type="HOGENOM" id="CLU_1127475_0_0_7"/>
<dbReference type="GO" id="GO:0032259">
    <property type="term" value="P:methylation"/>
    <property type="evidence" value="ECO:0007669"/>
    <property type="project" value="UniProtKB-KW"/>
</dbReference>
<keyword evidence="2" id="KW-0489">Methyltransferase</keyword>
<dbReference type="Pfam" id="PF05175">
    <property type="entry name" value="MTS"/>
    <property type="match status" value="1"/>
</dbReference>
<protein>
    <recommendedName>
        <fullName evidence="5">Methyltransferase small domain-containing protein</fullName>
    </recommendedName>
</protein>
<dbReference type="Gene3D" id="3.40.50.150">
    <property type="entry name" value="Vaccinia Virus protein VP39"/>
    <property type="match status" value="1"/>
</dbReference>
<dbReference type="PANTHER" id="PTHR45875:SF1">
    <property type="entry name" value="METHYLTRANSFERASE N6AMT1"/>
    <property type="match status" value="1"/>
</dbReference>
<evidence type="ECO:0000313" key="6">
    <source>
        <dbReference type="EMBL" id="ETW99422.1"/>
    </source>
</evidence>
<dbReference type="AlphaFoldDB" id="W4LN71"/>
<keyword evidence="3" id="KW-0808">Transferase</keyword>
<dbReference type="GO" id="GO:0008276">
    <property type="term" value="F:protein methyltransferase activity"/>
    <property type="evidence" value="ECO:0007669"/>
    <property type="project" value="TreeGrafter"/>
</dbReference>
<dbReference type="GO" id="GO:0003676">
    <property type="term" value="F:nucleic acid binding"/>
    <property type="evidence" value="ECO:0007669"/>
    <property type="project" value="InterPro"/>
</dbReference>
<evidence type="ECO:0000256" key="2">
    <source>
        <dbReference type="ARBA" id="ARBA00022603"/>
    </source>
</evidence>
<dbReference type="SUPFAM" id="SSF53335">
    <property type="entry name" value="S-adenosyl-L-methionine-dependent methyltransferases"/>
    <property type="match status" value="1"/>
</dbReference>
<evidence type="ECO:0000313" key="7">
    <source>
        <dbReference type="Proteomes" id="UP000019141"/>
    </source>
</evidence>
<dbReference type="Proteomes" id="UP000019141">
    <property type="component" value="Unassembled WGS sequence"/>
</dbReference>
<proteinExistence type="inferred from homology"/>
<organism evidence="6 7">
    <name type="scientific">Entotheonella factor</name>
    <dbReference type="NCBI Taxonomy" id="1429438"/>
    <lineage>
        <taxon>Bacteria</taxon>
        <taxon>Pseudomonadati</taxon>
        <taxon>Nitrospinota/Tectimicrobiota group</taxon>
        <taxon>Candidatus Tectimicrobiota</taxon>
        <taxon>Candidatus Entotheonellia</taxon>
        <taxon>Candidatus Entotheonellales</taxon>
        <taxon>Candidatus Entotheonellaceae</taxon>
        <taxon>Candidatus Entotheonella</taxon>
    </lineage>
</organism>
<comment type="caution">
    <text evidence="6">The sequence shown here is derived from an EMBL/GenBank/DDBJ whole genome shotgun (WGS) entry which is preliminary data.</text>
</comment>
<gene>
    <name evidence="6" type="ORF">ETSY1_15080</name>
</gene>
<evidence type="ECO:0000256" key="4">
    <source>
        <dbReference type="ARBA" id="ARBA00022691"/>
    </source>
</evidence>
<sequence>MLKGTIPLEETVRVNPYIRIISLAWFKLKRPFLLHRVRHPALEYIDAVPMLSLPDVLNPVVFRGGSLMARTVANSPLAAPSSTGAPRALDMGTGAGAGAIFAARRGYQVVGVDLNPEAVRCARLNVILNNLEDHVDIRHGDLFAPVEGERFSLVLFNPPFFRGKPKDLLDLAWRGTDVLERFATELPSVLEPEGKALILLSTDGDAAGMLQALHANHLIVEPVIRKHFGNEIMTIYSARRPSTAAA</sequence>
<dbReference type="GO" id="GO:0035657">
    <property type="term" value="C:eRF1 methyltransferase complex"/>
    <property type="evidence" value="ECO:0007669"/>
    <property type="project" value="TreeGrafter"/>
</dbReference>
<dbReference type="EMBL" id="AZHW01000448">
    <property type="protein sequence ID" value="ETW99422.1"/>
    <property type="molecule type" value="Genomic_DNA"/>
</dbReference>
<evidence type="ECO:0000256" key="3">
    <source>
        <dbReference type="ARBA" id="ARBA00022679"/>
    </source>
</evidence>
<accession>W4LN71</accession>
<name>W4LN71_ENTF1</name>
<keyword evidence="4" id="KW-0949">S-adenosyl-L-methionine</keyword>
<dbReference type="InterPro" id="IPR007848">
    <property type="entry name" value="Small_mtfrase_dom"/>
</dbReference>
<comment type="similarity">
    <text evidence="1">Belongs to the eukaryotic/archaeal PrmC-related family.</text>
</comment>
<evidence type="ECO:0000256" key="1">
    <source>
        <dbReference type="ARBA" id="ARBA00006149"/>
    </source>
</evidence>
<dbReference type="GO" id="GO:0008757">
    <property type="term" value="F:S-adenosylmethionine-dependent methyltransferase activity"/>
    <property type="evidence" value="ECO:0007669"/>
    <property type="project" value="TreeGrafter"/>
</dbReference>
<evidence type="ECO:0000259" key="5">
    <source>
        <dbReference type="Pfam" id="PF05175"/>
    </source>
</evidence>